<proteinExistence type="predicted"/>
<protein>
    <submittedName>
        <fullName evidence="2">SH protein</fullName>
    </submittedName>
</protein>
<evidence type="ECO:0000313" key="2">
    <source>
        <dbReference type="EMBL" id="URZ95409.1"/>
    </source>
</evidence>
<evidence type="ECO:0000256" key="1">
    <source>
        <dbReference type="SAM" id="Phobius"/>
    </source>
</evidence>
<reference evidence="3" key="1">
    <citation type="journal article" date="2022" name="Pathogens">
        <title>Two Rhabdoviruses, One Novel, Isolated from Armigeres subalbatus in China.</title>
        <authorList>
            <person name="Xu X."/>
            <person name="Wang J."/>
            <person name="Liu H."/>
            <person name="Wang Q."/>
            <person name="Fu S."/>
            <person name="Zhang J."/>
            <person name="Wang B."/>
            <person name="He Y."/>
            <person name="Li F."/>
            <person name="Nie K."/>
            <person name="Xu S."/>
            <person name="Wang H."/>
            <person name="Lu X."/>
            <person name="Shi M."/>
            <person name="Liang G."/>
        </authorList>
    </citation>
    <scope>NUCLEOTIDE SEQUENCE [LARGE SCALE GENOMIC DNA]</scope>
</reference>
<evidence type="ECO:0000313" key="3">
    <source>
        <dbReference type="Proteomes" id="UP001253161"/>
    </source>
</evidence>
<sequence>MDQLDILSIIEFVLMIILIILIVYKIYLDIKYYKNIRSYFDNIHGKLQYIINSLKQRANTSIDNDRSTVSKWV</sequence>
<organism evidence="2 3">
    <name type="scientific">Shanxi Arboretum virus</name>
    <dbReference type="NCBI Taxonomy" id="2951068"/>
    <lineage>
        <taxon>Viruses</taxon>
        <taxon>Riboviria</taxon>
        <taxon>Orthornavirae</taxon>
        <taxon>Negarnaviricota</taxon>
        <taxon>Haploviricotina</taxon>
        <taxon>Monjiviricetes</taxon>
        <taxon>Mononegavirales</taxon>
        <taxon>Rhabdoviridae</taxon>
        <taxon>Alpharhabdovirinae</taxon>
        <taxon>Almendravirus</taxon>
        <taxon>Almendravirus shanxi</taxon>
    </lineage>
</organism>
<keyword evidence="1" id="KW-0472">Membrane</keyword>
<keyword evidence="1" id="KW-1133">Transmembrane helix</keyword>
<dbReference type="Proteomes" id="UP001253161">
    <property type="component" value="Segment"/>
</dbReference>
<feature type="transmembrane region" description="Helical" evidence="1">
    <location>
        <begin position="6"/>
        <end position="27"/>
    </location>
</feature>
<accession>A0AAE9RV51</accession>
<keyword evidence="1" id="KW-0812">Transmembrane</keyword>
<name>A0AAE9RV51_9RHAB</name>
<dbReference type="EMBL" id="MW890015">
    <property type="protein sequence ID" value="URZ95409.1"/>
    <property type="molecule type" value="Viral_cRNA"/>
</dbReference>
<keyword evidence="3" id="KW-1185">Reference proteome</keyword>